<dbReference type="OrthoDB" id="5597211at2759"/>
<feature type="compositionally biased region" description="Basic and acidic residues" evidence="1">
    <location>
        <begin position="151"/>
        <end position="175"/>
    </location>
</feature>
<dbReference type="EMBL" id="JH711577">
    <property type="protein sequence ID" value="EIW82255.1"/>
    <property type="molecule type" value="Genomic_DNA"/>
</dbReference>
<feature type="region of interest" description="Disordered" evidence="1">
    <location>
        <begin position="145"/>
        <end position="175"/>
    </location>
</feature>
<evidence type="ECO:0000256" key="1">
    <source>
        <dbReference type="SAM" id="MobiDB-lite"/>
    </source>
</evidence>
<comment type="caution">
    <text evidence="2">The sequence shown here is derived from an EMBL/GenBank/DDBJ whole genome shotgun (WGS) entry which is preliminary data.</text>
</comment>
<evidence type="ECO:0000313" key="2">
    <source>
        <dbReference type="EMBL" id="EIW82255.1"/>
    </source>
</evidence>
<name>A0A5M3MU67_CONPW</name>
<dbReference type="KEGG" id="cput:CONPUDRAFT_136782"/>
<accession>A0A5M3MU67</accession>
<proteinExistence type="predicted"/>
<keyword evidence="3" id="KW-1185">Reference proteome</keyword>
<reference evidence="3" key="1">
    <citation type="journal article" date="2012" name="Science">
        <title>The Paleozoic origin of enzymatic lignin decomposition reconstructed from 31 fungal genomes.</title>
        <authorList>
            <person name="Floudas D."/>
            <person name="Binder M."/>
            <person name="Riley R."/>
            <person name="Barry K."/>
            <person name="Blanchette R.A."/>
            <person name="Henrissat B."/>
            <person name="Martinez A.T."/>
            <person name="Otillar R."/>
            <person name="Spatafora J.W."/>
            <person name="Yadav J.S."/>
            <person name="Aerts A."/>
            <person name="Benoit I."/>
            <person name="Boyd A."/>
            <person name="Carlson A."/>
            <person name="Copeland A."/>
            <person name="Coutinho P.M."/>
            <person name="de Vries R.P."/>
            <person name="Ferreira P."/>
            <person name="Findley K."/>
            <person name="Foster B."/>
            <person name="Gaskell J."/>
            <person name="Glotzer D."/>
            <person name="Gorecki P."/>
            <person name="Heitman J."/>
            <person name="Hesse C."/>
            <person name="Hori C."/>
            <person name="Igarashi K."/>
            <person name="Jurgens J.A."/>
            <person name="Kallen N."/>
            <person name="Kersten P."/>
            <person name="Kohler A."/>
            <person name="Kuees U."/>
            <person name="Kumar T.K.A."/>
            <person name="Kuo A."/>
            <person name="LaButti K."/>
            <person name="Larrondo L.F."/>
            <person name="Lindquist E."/>
            <person name="Ling A."/>
            <person name="Lombard V."/>
            <person name="Lucas S."/>
            <person name="Lundell T."/>
            <person name="Martin R."/>
            <person name="McLaughlin D.J."/>
            <person name="Morgenstern I."/>
            <person name="Morin E."/>
            <person name="Murat C."/>
            <person name="Nagy L.G."/>
            <person name="Nolan M."/>
            <person name="Ohm R.A."/>
            <person name="Patyshakuliyeva A."/>
            <person name="Rokas A."/>
            <person name="Ruiz-Duenas F.J."/>
            <person name="Sabat G."/>
            <person name="Salamov A."/>
            <person name="Samejima M."/>
            <person name="Schmutz J."/>
            <person name="Slot J.C."/>
            <person name="St John F."/>
            <person name="Stenlid J."/>
            <person name="Sun H."/>
            <person name="Sun S."/>
            <person name="Syed K."/>
            <person name="Tsang A."/>
            <person name="Wiebenga A."/>
            <person name="Young D."/>
            <person name="Pisabarro A."/>
            <person name="Eastwood D.C."/>
            <person name="Martin F."/>
            <person name="Cullen D."/>
            <person name="Grigoriev I.V."/>
            <person name="Hibbett D.S."/>
        </authorList>
    </citation>
    <scope>NUCLEOTIDE SEQUENCE [LARGE SCALE GENOMIC DNA]</scope>
    <source>
        <strain evidence="3">RWD-64-598 SS2</strain>
    </source>
</reference>
<dbReference type="OMA" id="PDEKMRV"/>
<evidence type="ECO:0000313" key="3">
    <source>
        <dbReference type="Proteomes" id="UP000053558"/>
    </source>
</evidence>
<gene>
    <name evidence="2" type="ORF">CONPUDRAFT_136782</name>
</gene>
<protein>
    <submittedName>
        <fullName evidence="2">Uncharacterized protein</fullName>
    </submittedName>
</protein>
<dbReference type="Proteomes" id="UP000053558">
    <property type="component" value="Unassembled WGS sequence"/>
</dbReference>
<organism evidence="2 3">
    <name type="scientific">Coniophora puteana (strain RWD-64-598)</name>
    <name type="common">Brown rot fungus</name>
    <dbReference type="NCBI Taxonomy" id="741705"/>
    <lineage>
        <taxon>Eukaryota</taxon>
        <taxon>Fungi</taxon>
        <taxon>Dikarya</taxon>
        <taxon>Basidiomycota</taxon>
        <taxon>Agaricomycotina</taxon>
        <taxon>Agaricomycetes</taxon>
        <taxon>Agaricomycetidae</taxon>
        <taxon>Boletales</taxon>
        <taxon>Coniophorineae</taxon>
        <taxon>Coniophoraceae</taxon>
        <taxon>Coniophora</taxon>
    </lineage>
</organism>
<dbReference type="AlphaFoldDB" id="A0A5M3MU67"/>
<dbReference type="GeneID" id="19200949"/>
<dbReference type="RefSeq" id="XP_007767986.1">
    <property type="nucleotide sequence ID" value="XM_007769796.1"/>
</dbReference>
<sequence>MLTPVAGPSRLPTLGLTAKRLASSKAKARHDAKMRALISIYHQSDRFISPENLENVIDETFAPKQSMAFGSQISQTNKDAEYNALASIIQKRKEAPKFLTNIDERTDLGEDTSIFASAMGAAWKESPQERMRRVREALLGTNAKGQPSWEVLKENAGRVRRQVDEDAKEHARSSQ</sequence>